<organism evidence="9 10">
    <name type="scientific">Rubus argutus</name>
    <name type="common">Southern blackberry</name>
    <dbReference type="NCBI Taxonomy" id="59490"/>
    <lineage>
        <taxon>Eukaryota</taxon>
        <taxon>Viridiplantae</taxon>
        <taxon>Streptophyta</taxon>
        <taxon>Embryophyta</taxon>
        <taxon>Tracheophyta</taxon>
        <taxon>Spermatophyta</taxon>
        <taxon>Magnoliopsida</taxon>
        <taxon>eudicotyledons</taxon>
        <taxon>Gunneridae</taxon>
        <taxon>Pentapetalae</taxon>
        <taxon>rosids</taxon>
        <taxon>fabids</taxon>
        <taxon>Rosales</taxon>
        <taxon>Rosaceae</taxon>
        <taxon>Rosoideae</taxon>
        <taxon>Rosoideae incertae sedis</taxon>
        <taxon>Rubus</taxon>
    </lineage>
</organism>
<feature type="compositionally biased region" description="Polar residues" evidence="7">
    <location>
        <begin position="112"/>
        <end position="123"/>
    </location>
</feature>
<dbReference type="Proteomes" id="UP001457282">
    <property type="component" value="Unassembled WGS sequence"/>
</dbReference>
<feature type="region of interest" description="Disordered" evidence="7">
    <location>
        <begin position="67"/>
        <end position="181"/>
    </location>
</feature>
<dbReference type="InterPro" id="IPR027329">
    <property type="entry name" value="TPX2_C"/>
</dbReference>
<dbReference type="EMBL" id="JBEDUW010000002">
    <property type="protein sequence ID" value="KAK9946003.1"/>
    <property type="molecule type" value="Genomic_DNA"/>
</dbReference>
<feature type="domain" description="TPX2 C-terminal" evidence="8">
    <location>
        <begin position="14"/>
        <end position="84"/>
    </location>
</feature>
<reference evidence="9 10" key="1">
    <citation type="journal article" date="2023" name="G3 (Bethesda)">
        <title>A chromosome-length genome assembly and annotation of blackberry (Rubus argutus, cv. 'Hillquist').</title>
        <authorList>
            <person name="Bruna T."/>
            <person name="Aryal R."/>
            <person name="Dudchenko O."/>
            <person name="Sargent D.J."/>
            <person name="Mead D."/>
            <person name="Buti M."/>
            <person name="Cavallini A."/>
            <person name="Hytonen T."/>
            <person name="Andres J."/>
            <person name="Pham M."/>
            <person name="Weisz D."/>
            <person name="Mascagni F."/>
            <person name="Usai G."/>
            <person name="Natali L."/>
            <person name="Bassil N."/>
            <person name="Fernandez G.E."/>
            <person name="Lomsadze A."/>
            <person name="Armour M."/>
            <person name="Olukolu B."/>
            <person name="Poorten T."/>
            <person name="Britton C."/>
            <person name="Davik J."/>
            <person name="Ashrafi H."/>
            <person name="Aiden E.L."/>
            <person name="Borodovsky M."/>
            <person name="Worthington M."/>
        </authorList>
    </citation>
    <scope>NUCLEOTIDE SEQUENCE [LARGE SCALE GENOMIC DNA]</scope>
    <source>
        <strain evidence="9">PI 553951</strain>
    </source>
</reference>
<dbReference type="InterPro" id="IPR044833">
    <property type="entry name" value="WDL5/6"/>
</dbReference>
<keyword evidence="6" id="KW-0175">Coiled coil</keyword>
<comment type="similarity">
    <text evidence="2">Belongs to the TPX2 family.</text>
</comment>
<keyword evidence="3" id="KW-0963">Cytoplasm</keyword>
<keyword evidence="10" id="KW-1185">Reference proteome</keyword>
<keyword evidence="4" id="KW-0493">Microtubule</keyword>
<keyword evidence="5" id="KW-0206">Cytoskeleton</keyword>
<dbReference type="PANTHER" id="PTHR31358">
    <property type="entry name" value="PROTEIN WVD2-LIKE 4"/>
    <property type="match status" value="1"/>
</dbReference>
<dbReference type="GO" id="GO:0005874">
    <property type="term" value="C:microtubule"/>
    <property type="evidence" value="ECO:0007669"/>
    <property type="project" value="UniProtKB-KW"/>
</dbReference>
<accession>A0AAW1YE66</accession>
<evidence type="ECO:0000256" key="4">
    <source>
        <dbReference type="ARBA" id="ARBA00022701"/>
    </source>
</evidence>
<dbReference type="GO" id="GO:0008017">
    <property type="term" value="F:microtubule binding"/>
    <property type="evidence" value="ECO:0007669"/>
    <property type="project" value="InterPro"/>
</dbReference>
<evidence type="ECO:0000259" key="8">
    <source>
        <dbReference type="Pfam" id="PF06886"/>
    </source>
</evidence>
<dbReference type="Pfam" id="PF06886">
    <property type="entry name" value="TPX2"/>
    <property type="match status" value="1"/>
</dbReference>
<evidence type="ECO:0000256" key="2">
    <source>
        <dbReference type="ARBA" id="ARBA00005885"/>
    </source>
</evidence>
<comment type="caution">
    <text evidence="9">The sequence shown here is derived from an EMBL/GenBank/DDBJ whole genome shotgun (WGS) entry which is preliminary data.</text>
</comment>
<gene>
    <name evidence="9" type="ORF">M0R45_011487</name>
</gene>
<feature type="region of interest" description="Disordered" evidence="7">
    <location>
        <begin position="193"/>
        <end position="260"/>
    </location>
</feature>
<protein>
    <recommendedName>
        <fullName evidence="8">TPX2 C-terminal domain-containing protein</fullName>
    </recommendedName>
</protein>
<evidence type="ECO:0000256" key="5">
    <source>
        <dbReference type="ARBA" id="ARBA00023212"/>
    </source>
</evidence>
<evidence type="ECO:0000313" key="9">
    <source>
        <dbReference type="EMBL" id="KAK9946003.1"/>
    </source>
</evidence>
<dbReference type="AlphaFoldDB" id="A0AAW1YE66"/>
<evidence type="ECO:0000256" key="1">
    <source>
        <dbReference type="ARBA" id="ARBA00004245"/>
    </source>
</evidence>
<name>A0AAW1YE66_RUBAR</name>
<evidence type="ECO:0000256" key="6">
    <source>
        <dbReference type="SAM" id="Coils"/>
    </source>
</evidence>
<evidence type="ECO:0000256" key="7">
    <source>
        <dbReference type="SAM" id="MobiDB-lite"/>
    </source>
</evidence>
<evidence type="ECO:0000256" key="3">
    <source>
        <dbReference type="ARBA" id="ARBA00022490"/>
    </source>
</evidence>
<dbReference type="PANTHER" id="PTHR31358:SF29">
    <property type="entry name" value="PROTEIN WVD2-LIKE 5-RELATED"/>
    <property type="match status" value="1"/>
</dbReference>
<evidence type="ECO:0000313" key="10">
    <source>
        <dbReference type="Proteomes" id="UP001457282"/>
    </source>
</evidence>
<feature type="compositionally biased region" description="Basic residues" evidence="7">
    <location>
        <begin position="141"/>
        <end position="150"/>
    </location>
</feature>
<comment type="subcellular location">
    <subcellularLocation>
        <location evidence="1">Cytoplasm</location>
        <location evidence="1">Cytoskeleton</location>
    </subcellularLocation>
</comment>
<sequence length="260" mass="29021">MKPPRVGTLPNYGFSFRCDERAEKRREFYTKLEEKIHAKEMEKNNLQAKSKETLEAEIKMLRKKLTFKATPMPSFYQEPPPPKVELKKLPTTRAKSPKLGRRKSLPPADSEGISNTKSPSSRLSLGEKLPQNSAKGPSPVHPKKPQRKSLPRLPSEKTTLSNVKNARKATSKAINEEKNSLINAMNEEAAALPNAKSEAGPHTQELGDIPRAEITGPHTQEPEAVPRAAISEEQSHSDDETVNEEQYHPTLVQEPIALEN</sequence>
<feature type="coiled-coil region" evidence="6">
    <location>
        <begin position="29"/>
        <end position="64"/>
    </location>
</feature>
<feature type="compositionally biased region" description="Basic residues" evidence="7">
    <location>
        <begin position="95"/>
        <end position="104"/>
    </location>
</feature>
<proteinExistence type="inferred from homology"/>